<dbReference type="EMBL" id="CM045772">
    <property type="protein sequence ID" value="KAI7985753.1"/>
    <property type="molecule type" value="Genomic_DNA"/>
</dbReference>
<accession>A0ACC0FAE1</accession>
<gene>
    <name evidence="1" type="ORF">LOK49_LG14G01694</name>
</gene>
<evidence type="ECO:0000313" key="1">
    <source>
        <dbReference type="EMBL" id="KAI7985753.1"/>
    </source>
</evidence>
<protein>
    <submittedName>
        <fullName evidence="1">Receptor-like protein 9a</fullName>
    </submittedName>
</protein>
<proteinExistence type="predicted"/>
<comment type="caution">
    <text evidence="1">The sequence shown here is derived from an EMBL/GenBank/DDBJ whole genome shotgun (WGS) entry which is preliminary data.</text>
</comment>
<keyword evidence="2" id="KW-1185">Reference proteome</keyword>
<evidence type="ECO:0000313" key="2">
    <source>
        <dbReference type="Proteomes" id="UP001060215"/>
    </source>
</evidence>
<dbReference type="Proteomes" id="UP001060215">
    <property type="component" value="Chromosome 15"/>
</dbReference>
<organism evidence="1 2">
    <name type="scientific">Camellia lanceoleosa</name>
    <dbReference type="NCBI Taxonomy" id="1840588"/>
    <lineage>
        <taxon>Eukaryota</taxon>
        <taxon>Viridiplantae</taxon>
        <taxon>Streptophyta</taxon>
        <taxon>Embryophyta</taxon>
        <taxon>Tracheophyta</taxon>
        <taxon>Spermatophyta</taxon>
        <taxon>Magnoliopsida</taxon>
        <taxon>eudicotyledons</taxon>
        <taxon>Gunneridae</taxon>
        <taxon>Pentapetalae</taxon>
        <taxon>asterids</taxon>
        <taxon>Ericales</taxon>
        <taxon>Theaceae</taxon>
        <taxon>Camellia</taxon>
    </lineage>
</organism>
<sequence>MGWSFLGKFAMWVVIILAQVNGHIGGCLERERRGLLEFKDFLKSNGADADHLLPTWVEKPDHHSECCDWERVTCDCTTGHVTELFLHNVKDVLYEDFRIWVINASLFLPFKDLQSLTLSSNSFSGWTDNEGFEKLSTLRKLETLSLEWNEFDDSILPSFSALRSLKMLNLRANKIEGLFPPHELAYFGNLERLDLSYNQFNDIQAIERALSTDERQKQVESPLFVGKSKVEEGRQPLGNISTLVELSMEGIRKGPVTRSITRQVQNKASQSGCESLSRLEKLETLYLTQYESNRENKFNKSIILCLSSLISLKNLSLQGNNLGDPFPARELMVLKNLETLDLSFNEFSSLTIEDSKLLSNLSKMRHLNPSNNNFDKDAFRILGALPSLKFLSLESNRIEGPLSNQGLTSFRHLEILDLSRNNFFASIPPSIGALSSLKALSLAQNNLNGSLSIQGKNSIRLCKLKKLEELDLSYNLFEGILPPCLRNMRSLKFFDISLNQFTETFLHLCLEAFTPSSTLVLVIIVSRVYSHSAHLQTIQTLRWLN</sequence>
<name>A0ACC0FAE1_9ERIC</name>
<reference evidence="1 2" key="1">
    <citation type="journal article" date="2022" name="Plant J.">
        <title>Chromosome-level genome of Camellia lanceoleosa provides a valuable resource for understanding genome evolution and self-incompatibility.</title>
        <authorList>
            <person name="Gong W."/>
            <person name="Xiao S."/>
            <person name="Wang L."/>
            <person name="Liao Z."/>
            <person name="Chang Y."/>
            <person name="Mo W."/>
            <person name="Hu G."/>
            <person name="Li W."/>
            <person name="Zhao G."/>
            <person name="Zhu H."/>
            <person name="Hu X."/>
            <person name="Ji K."/>
            <person name="Xiang X."/>
            <person name="Song Q."/>
            <person name="Yuan D."/>
            <person name="Jin S."/>
            <person name="Zhang L."/>
        </authorList>
    </citation>
    <scope>NUCLEOTIDE SEQUENCE [LARGE SCALE GENOMIC DNA]</scope>
    <source>
        <strain evidence="1">SQ_2022a</strain>
    </source>
</reference>